<gene>
    <name evidence="2" type="ORF">E9232_003047</name>
</gene>
<dbReference type="Proteomes" id="UP001262410">
    <property type="component" value="Unassembled WGS sequence"/>
</dbReference>
<dbReference type="Pfam" id="PF12680">
    <property type="entry name" value="SnoaL_2"/>
    <property type="match status" value="1"/>
</dbReference>
<dbReference type="InterPro" id="IPR037401">
    <property type="entry name" value="SnoaL-like"/>
</dbReference>
<evidence type="ECO:0000259" key="1">
    <source>
        <dbReference type="Pfam" id="PF12680"/>
    </source>
</evidence>
<dbReference type="Gene3D" id="3.10.450.50">
    <property type="match status" value="1"/>
</dbReference>
<proteinExistence type="predicted"/>
<dbReference type="RefSeq" id="WP_309794986.1">
    <property type="nucleotide sequence ID" value="NZ_JAVDPW010000005.1"/>
</dbReference>
<name>A0ABU1JPH4_9PROT</name>
<keyword evidence="3" id="KW-1185">Reference proteome</keyword>
<feature type="domain" description="SnoaL-like" evidence="1">
    <location>
        <begin position="12"/>
        <end position="120"/>
    </location>
</feature>
<reference evidence="2 3" key="1">
    <citation type="submission" date="2023-07" db="EMBL/GenBank/DDBJ databases">
        <title>Sorghum-associated microbial communities from plants grown in Nebraska, USA.</title>
        <authorList>
            <person name="Schachtman D."/>
        </authorList>
    </citation>
    <scope>NUCLEOTIDE SEQUENCE [LARGE SCALE GENOMIC DNA]</scope>
    <source>
        <strain evidence="2 3">584</strain>
    </source>
</reference>
<organism evidence="2 3">
    <name type="scientific">Inquilinus ginsengisoli</name>
    <dbReference type="NCBI Taxonomy" id="363840"/>
    <lineage>
        <taxon>Bacteria</taxon>
        <taxon>Pseudomonadati</taxon>
        <taxon>Pseudomonadota</taxon>
        <taxon>Alphaproteobacteria</taxon>
        <taxon>Rhodospirillales</taxon>
        <taxon>Rhodospirillaceae</taxon>
        <taxon>Inquilinus</taxon>
    </lineage>
</organism>
<dbReference type="SUPFAM" id="SSF54427">
    <property type="entry name" value="NTF2-like"/>
    <property type="match status" value="1"/>
</dbReference>
<accession>A0ABU1JPH4</accession>
<evidence type="ECO:0000313" key="2">
    <source>
        <dbReference type="EMBL" id="MDR6290521.1"/>
    </source>
</evidence>
<dbReference type="InterPro" id="IPR032710">
    <property type="entry name" value="NTF2-like_dom_sf"/>
</dbReference>
<sequence length="140" mass="16117">MNTDAEIRHIYERWHETVRGRDLDGLMALYAEDAVLETPLIIATLRDRADGRLQGNAAIRSFFQAGLRTLQTDLGRWYRTGTFYANGRQLVWEYPRETPEGDQVDLVEVMDIEHGLIAHHRVYWGWVGFKLLSAAMARVG</sequence>
<dbReference type="EMBL" id="JAVDPW010000005">
    <property type="protein sequence ID" value="MDR6290521.1"/>
    <property type="molecule type" value="Genomic_DNA"/>
</dbReference>
<protein>
    <submittedName>
        <fullName evidence="2">Ketosteroid isomerase-like protein</fullName>
    </submittedName>
</protein>
<evidence type="ECO:0000313" key="3">
    <source>
        <dbReference type="Proteomes" id="UP001262410"/>
    </source>
</evidence>
<comment type="caution">
    <text evidence="2">The sequence shown here is derived from an EMBL/GenBank/DDBJ whole genome shotgun (WGS) entry which is preliminary data.</text>
</comment>